<dbReference type="RefSeq" id="WP_352558288.1">
    <property type="nucleotide sequence ID" value="NZ_JAMYQB010000010.1"/>
</dbReference>
<gene>
    <name evidence="1" type="ORF">NKI36_14315</name>
</gene>
<dbReference type="Proteomes" id="UP001433071">
    <property type="component" value="Unassembled WGS sequence"/>
</dbReference>
<evidence type="ECO:0000313" key="2">
    <source>
        <dbReference type="Proteomes" id="UP001433071"/>
    </source>
</evidence>
<evidence type="ECO:0000313" key="1">
    <source>
        <dbReference type="EMBL" id="MER9405217.1"/>
    </source>
</evidence>
<sequence length="231" mass="25942">MFDLYGSLRVTWIRISLVALALVVQPWLPAVAAGETFSNYGDFAKSSVPQEILWRVLARNGKSKTYTQVFALDGGTVGIANFAVGGLASLYRLMDTQEYFGRSRTDMIDKYSSKCRPGNHKGNDTGWGCYSQKWWREGMTRFVHSSESHRIQNQAWLDQMKPTIEVALQHGWKDSRSLAIATGVANSLGGTGFKNLAVRHGWRPEQVLSAYVGNDAHRKRRRDAIDIAFPR</sequence>
<proteinExistence type="predicted"/>
<keyword evidence="2" id="KW-1185">Reference proteome</keyword>
<dbReference type="EMBL" id="JAMYQB010000010">
    <property type="protein sequence ID" value="MER9405217.1"/>
    <property type="molecule type" value="Genomic_DNA"/>
</dbReference>
<comment type="caution">
    <text evidence="1">The sequence shown here is derived from an EMBL/GenBank/DDBJ whole genome shotgun (WGS) entry which is preliminary data.</text>
</comment>
<reference evidence="1 2" key="1">
    <citation type="journal article" date="2024" name="Proc. Natl. Acad. Sci. U.S.A.">
        <title>The evolutionary genomics of adaptation to stress in wild rhizobium bacteria.</title>
        <authorList>
            <person name="Kehlet-Delgado H."/>
            <person name="Montoya A.P."/>
            <person name="Jensen K.T."/>
            <person name="Wendlandt C.E."/>
            <person name="Dexheimer C."/>
            <person name="Roberts M."/>
            <person name="Torres Martinez L."/>
            <person name="Friesen M.L."/>
            <person name="Griffitts J.S."/>
            <person name="Porter S.S."/>
        </authorList>
    </citation>
    <scope>NUCLEOTIDE SEQUENCE [LARGE SCALE GENOMIC DNA]</scope>
    <source>
        <strain evidence="1 2">M0641</strain>
    </source>
</reference>
<protein>
    <submittedName>
        <fullName evidence="1">Uncharacterized protein</fullName>
    </submittedName>
</protein>
<name>A0ABV1YZR7_9HYPH</name>
<accession>A0ABV1YZR7</accession>
<organism evidence="1 2">
    <name type="scientific">Mesorhizobium caraganae</name>
    <dbReference type="NCBI Taxonomy" id="483206"/>
    <lineage>
        <taxon>Bacteria</taxon>
        <taxon>Pseudomonadati</taxon>
        <taxon>Pseudomonadota</taxon>
        <taxon>Alphaproteobacteria</taxon>
        <taxon>Hyphomicrobiales</taxon>
        <taxon>Phyllobacteriaceae</taxon>
        <taxon>Mesorhizobium</taxon>
    </lineage>
</organism>